<dbReference type="eggNOG" id="ENOG5033ETZ">
    <property type="taxonomic scope" value="Bacteria"/>
</dbReference>
<evidence type="ECO:0000256" key="2">
    <source>
        <dbReference type="SAM" id="Phobius"/>
    </source>
</evidence>
<dbReference type="HOGENOM" id="CLU_962515_0_0_11"/>
<organism evidence="3 4">
    <name type="scientific">Mycolicibacterium rhodesiae (strain NBB3)</name>
    <name type="common">Mycobacterium rhodesiae</name>
    <dbReference type="NCBI Taxonomy" id="710685"/>
    <lineage>
        <taxon>Bacteria</taxon>
        <taxon>Bacillati</taxon>
        <taxon>Actinomycetota</taxon>
        <taxon>Actinomycetes</taxon>
        <taxon>Mycobacteriales</taxon>
        <taxon>Mycobacteriaceae</taxon>
        <taxon>Mycolicibacterium</taxon>
    </lineage>
</organism>
<keyword evidence="2" id="KW-0812">Transmembrane</keyword>
<name>G8RQL5_MYCRN</name>
<dbReference type="AlphaFoldDB" id="G8RQL5"/>
<protein>
    <submittedName>
        <fullName evidence="3">Uncharacterized protein</fullName>
    </submittedName>
</protein>
<gene>
    <name evidence="3" type="ordered locus">MycrhN_0790</name>
</gene>
<keyword evidence="2" id="KW-1133">Transmembrane helix</keyword>
<dbReference type="Proteomes" id="UP000005442">
    <property type="component" value="Chromosome"/>
</dbReference>
<keyword evidence="4" id="KW-1185">Reference proteome</keyword>
<proteinExistence type="predicted"/>
<reference evidence="3 4" key="1">
    <citation type="submission" date="2011-12" db="EMBL/GenBank/DDBJ databases">
        <title>Complete sequence of Mycobacterium rhodesiae NBB3.</title>
        <authorList>
            <consortium name="US DOE Joint Genome Institute"/>
            <person name="Lucas S."/>
            <person name="Han J."/>
            <person name="Lapidus A."/>
            <person name="Cheng J.-F."/>
            <person name="Goodwin L."/>
            <person name="Pitluck S."/>
            <person name="Peters L."/>
            <person name="Mikhailova N."/>
            <person name="Gu W."/>
            <person name="Detter J.C."/>
            <person name="Han C."/>
            <person name="Tapia R."/>
            <person name="Land M."/>
            <person name="Hauser L."/>
            <person name="Kyrpides N."/>
            <person name="Ivanova N."/>
            <person name="Pagani I."/>
            <person name="Mattes T."/>
            <person name="Holmes A."/>
            <person name="Rutledge P."/>
            <person name="Paulsen I."/>
            <person name="Coleman N."/>
            <person name="Woyke T."/>
        </authorList>
    </citation>
    <scope>NUCLEOTIDE SEQUENCE [LARGE SCALE GENOMIC DNA]</scope>
    <source>
        <strain evidence="3 4">NBB3</strain>
    </source>
</reference>
<feature type="transmembrane region" description="Helical" evidence="2">
    <location>
        <begin position="20"/>
        <end position="39"/>
    </location>
</feature>
<keyword evidence="2" id="KW-0472">Membrane</keyword>
<evidence type="ECO:0000313" key="4">
    <source>
        <dbReference type="Proteomes" id="UP000005442"/>
    </source>
</evidence>
<evidence type="ECO:0000256" key="1">
    <source>
        <dbReference type="SAM" id="MobiDB-lite"/>
    </source>
</evidence>
<accession>G8RQL5</accession>
<evidence type="ECO:0000313" key="3">
    <source>
        <dbReference type="EMBL" id="AEV71421.1"/>
    </source>
</evidence>
<feature type="compositionally biased region" description="Low complexity" evidence="1">
    <location>
        <begin position="252"/>
        <end position="261"/>
    </location>
</feature>
<dbReference type="PATRIC" id="fig|710685.3.peg.796"/>
<dbReference type="KEGG" id="mrh:MycrhN_0790"/>
<dbReference type="EMBL" id="CP003169">
    <property type="protein sequence ID" value="AEV71421.1"/>
    <property type="molecule type" value="Genomic_DNA"/>
</dbReference>
<feature type="region of interest" description="Disordered" evidence="1">
    <location>
        <begin position="242"/>
        <end position="310"/>
    </location>
</feature>
<sequence>METVELRSLSVTDISATGWMALAAWVAVVVLIAALVYAWRAYHRARAQSEELLQPNVAMFMEPAANDWHLVELVVRNFGQTPAYGIRFEWAHPPTVGKYENVYDERYVDIVPLNLPAEIPYLAPSQEWRIVWDSALDRRELGETIASRFDGAVTYSDQPTTKAGSKRSGNQFRSAAVLDWATLHPVERLELLTTHDLARQEKQKLELLRNLLTYYQYATKESREEVLRSEINRVRNAADKMRERLSTGQVDAPPAAQAPAPREVPRVAPPLEVPFHGLREVPQDNGVHYDDDDARTQVINGGPRHRRDLG</sequence>
<dbReference type="STRING" id="710685.MycrhN_0790"/>